<dbReference type="STRING" id="1890364.A0A2P6N8E9"/>
<keyword evidence="5" id="KW-1185">Reference proteome</keyword>
<dbReference type="InterPro" id="IPR050302">
    <property type="entry name" value="Rab_GAP_TBC_domain"/>
</dbReference>
<name>A0A2P6N8E9_9EUKA</name>
<sequence length="631" mass="72430">MLEKGVTQISVVSLQCVICIPHFALRRVHQGSLFLPHSVSCYLTTMGEPPRSKIPPILSASAPLGTAQRDDSWNLYALKKARAAPTTADKSATMNASLRGVDIHNTIKSASERTVTLSGWLEKKGQVRWFVLKEPAPTARGVQLPASLDWYRKQGDGLPRGSIERLPDWELQIIGPLHNTNVFKLSTANNTNQIFKTQSARSYLLKTKNHTELREWVNRICAAKKRTMISPSLPIQFPSSITLQMMPEEVLFVIFTHLNLVALHNLGVTSKLMWQRLKRYTLHRHLTNKQSILILPANTDIDSYIKWEEVLQRGAGWMSANASRITKMMLEHGLPDDLRGRMWMTLAHVHFLKAQDPRLYDNCLSKKLEEEQEIQIELDLPRTFPEHPDFITESGTKSLGNVLRAFCAYNDMVEYAQGCNFLAGIMITVLDDQSAFYLLIQLMNNYDFEGEEERVRDELNGLGMYSRGFPGLKKKIYIFDRLFEKLDPVLYHHFKAEGIEATMFGPQWFLTLFSTSLPMPLIKRIWDLFFLQGWRMIMSAAFCIFRIDRGEEKREGETLKETESLLKKNFEGIMTHIREMEKTYEDVEKCDALLRMIPNVSIKDKDVIAIRRAWELDNNVFATMLGNGKKK</sequence>
<proteinExistence type="predicted"/>
<evidence type="ECO:0000313" key="5">
    <source>
        <dbReference type="Proteomes" id="UP000241769"/>
    </source>
</evidence>
<organism evidence="4 5">
    <name type="scientific">Planoprotostelium fungivorum</name>
    <dbReference type="NCBI Taxonomy" id="1890364"/>
    <lineage>
        <taxon>Eukaryota</taxon>
        <taxon>Amoebozoa</taxon>
        <taxon>Evosea</taxon>
        <taxon>Variosea</taxon>
        <taxon>Cavosteliida</taxon>
        <taxon>Cavosteliaceae</taxon>
        <taxon>Planoprotostelium</taxon>
    </lineage>
</organism>
<comment type="caution">
    <text evidence="4">The sequence shown here is derived from an EMBL/GenBank/DDBJ whole genome shotgun (WGS) entry which is preliminary data.</text>
</comment>
<accession>A0A2P6N8E9</accession>
<dbReference type="OrthoDB" id="17936at2759"/>
<dbReference type="SUPFAM" id="SSF47923">
    <property type="entry name" value="Ypt/Rab-GAP domain of gyp1p"/>
    <property type="match status" value="2"/>
</dbReference>
<gene>
    <name evidence="4" type="ORF">PROFUN_12109</name>
</gene>
<feature type="domain" description="Rab-GAP TBC" evidence="2">
    <location>
        <begin position="333"/>
        <end position="533"/>
    </location>
</feature>
<dbReference type="InterPro" id="IPR036047">
    <property type="entry name" value="F-box-like_dom_sf"/>
</dbReference>
<dbReference type="SUPFAM" id="SSF81383">
    <property type="entry name" value="F-box domain"/>
    <property type="match status" value="1"/>
</dbReference>
<dbReference type="SMART" id="SM00164">
    <property type="entry name" value="TBC"/>
    <property type="match status" value="1"/>
</dbReference>
<evidence type="ECO:0000313" key="4">
    <source>
        <dbReference type="EMBL" id="PRP80223.1"/>
    </source>
</evidence>
<protein>
    <submittedName>
        <fullName evidence="4">GTPase activating protein</fullName>
    </submittedName>
</protein>
<dbReference type="Proteomes" id="UP000241769">
    <property type="component" value="Unassembled WGS sequence"/>
</dbReference>
<dbReference type="InterPro" id="IPR001810">
    <property type="entry name" value="F-box_dom"/>
</dbReference>
<dbReference type="InParanoid" id="A0A2P6N8E9"/>
<dbReference type="PROSITE" id="PS50086">
    <property type="entry name" value="TBC_RABGAP"/>
    <property type="match status" value="1"/>
</dbReference>
<reference evidence="4 5" key="1">
    <citation type="journal article" date="2018" name="Genome Biol. Evol.">
        <title>Multiple Roots of Fruiting Body Formation in Amoebozoa.</title>
        <authorList>
            <person name="Hillmann F."/>
            <person name="Forbes G."/>
            <person name="Novohradska S."/>
            <person name="Ferling I."/>
            <person name="Riege K."/>
            <person name="Groth M."/>
            <person name="Westermann M."/>
            <person name="Marz M."/>
            <person name="Spaller T."/>
            <person name="Winckler T."/>
            <person name="Schaap P."/>
            <person name="Glockner G."/>
        </authorList>
    </citation>
    <scope>NUCLEOTIDE SEQUENCE [LARGE SCALE GENOMIC DNA]</scope>
    <source>
        <strain evidence="4 5">Jena</strain>
    </source>
</reference>
<dbReference type="PANTHER" id="PTHR47219:SF9">
    <property type="entry name" value="GTPASE ACTIVATING PROTEIN AND CENTROSOME-ASSOCIATED, ISOFORM B"/>
    <property type="match status" value="1"/>
</dbReference>
<evidence type="ECO:0000259" key="2">
    <source>
        <dbReference type="PROSITE" id="PS50086"/>
    </source>
</evidence>
<dbReference type="SMART" id="SM00233">
    <property type="entry name" value="PH"/>
    <property type="match status" value="1"/>
</dbReference>
<dbReference type="Gene3D" id="1.10.8.270">
    <property type="entry name" value="putative rabgap domain of human tbc1 domain family member 14 like domains"/>
    <property type="match status" value="1"/>
</dbReference>
<dbReference type="GO" id="GO:0031267">
    <property type="term" value="F:small GTPase binding"/>
    <property type="evidence" value="ECO:0007669"/>
    <property type="project" value="TreeGrafter"/>
</dbReference>
<dbReference type="Gene3D" id="1.10.472.80">
    <property type="entry name" value="Ypt/Rab-GAP domain of gyp1p, domain 3"/>
    <property type="match status" value="1"/>
</dbReference>
<feature type="domain" description="PH" evidence="1">
    <location>
        <begin position="114"/>
        <end position="225"/>
    </location>
</feature>
<dbReference type="InterPro" id="IPR011993">
    <property type="entry name" value="PH-like_dom_sf"/>
</dbReference>
<dbReference type="EMBL" id="MDYQ01000157">
    <property type="protein sequence ID" value="PRP80223.1"/>
    <property type="molecule type" value="Genomic_DNA"/>
</dbReference>
<dbReference type="PANTHER" id="PTHR47219">
    <property type="entry name" value="RAB GTPASE-ACTIVATING PROTEIN 1-LIKE"/>
    <property type="match status" value="1"/>
</dbReference>
<feature type="domain" description="F-box" evidence="3">
    <location>
        <begin position="240"/>
        <end position="286"/>
    </location>
</feature>
<dbReference type="PROSITE" id="PS50181">
    <property type="entry name" value="FBOX"/>
    <property type="match status" value="1"/>
</dbReference>
<dbReference type="InterPro" id="IPR035969">
    <property type="entry name" value="Rab-GAP_TBC_sf"/>
</dbReference>
<dbReference type="PROSITE" id="PS50003">
    <property type="entry name" value="PH_DOMAIN"/>
    <property type="match status" value="1"/>
</dbReference>
<dbReference type="InterPro" id="IPR000195">
    <property type="entry name" value="Rab-GAP-TBC_dom"/>
</dbReference>
<dbReference type="AlphaFoldDB" id="A0A2P6N8E9"/>
<dbReference type="SUPFAM" id="SSF50729">
    <property type="entry name" value="PH domain-like"/>
    <property type="match status" value="1"/>
</dbReference>
<dbReference type="Gene3D" id="2.30.29.30">
    <property type="entry name" value="Pleckstrin-homology domain (PH domain)/Phosphotyrosine-binding domain (PTB)"/>
    <property type="match status" value="1"/>
</dbReference>
<evidence type="ECO:0000259" key="3">
    <source>
        <dbReference type="PROSITE" id="PS50181"/>
    </source>
</evidence>
<evidence type="ECO:0000259" key="1">
    <source>
        <dbReference type="PROSITE" id="PS50003"/>
    </source>
</evidence>
<dbReference type="Pfam" id="PF00566">
    <property type="entry name" value="RabGAP-TBC"/>
    <property type="match status" value="1"/>
</dbReference>
<dbReference type="InterPro" id="IPR001849">
    <property type="entry name" value="PH_domain"/>
</dbReference>
<dbReference type="GO" id="GO:0005096">
    <property type="term" value="F:GTPase activator activity"/>
    <property type="evidence" value="ECO:0007669"/>
    <property type="project" value="TreeGrafter"/>
</dbReference>